<evidence type="ECO:0000313" key="2">
    <source>
        <dbReference type="Proteomes" id="UP001342826"/>
    </source>
</evidence>
<evidence type="ECO:0000313" key="1">
    <source>
        <dbReference type="EMBL" id="MED4403197.1"/>
    </source>
</evidence>
<name>A0ABU6P1H0_9BACI</name>
<proteinExistence type="predicted"/>
<dbReference type="GeneID" id="301143496"/>
<organism evidence="1 2">
    <name type="scientific">Metabacillus fastidiosus</name>
    <dbReference type="NCBI Taxonomy" id="1458"/>
    <lineage>
        <taxon>Bacteria</taxon>
        <taxon>Bacillati</taxon>
        <taxon>Bacillota</taxon>
        <taxon>Bacilli</taxon>
        <taxon>Bacillales</taxon>
        <taxon>Bacillaceae</taxon>
        <taxon>Metabacillus</taxon>
    </lineage>
</organism>
<comment type="caution">
    <text evidence="1">The sequence shown here is derived from an EMBL/GenBank/DDBJ whole genome shotgun (WGS) entry which is preliminary data.</text>
</comment>
<dbReference type="RefSeq" id="WP_156483906.1">
    <property type="nucleotide sequence ID" value="NZ_JARTFQ010000004.1"/>
</dbReference>
<sequence>MFRRKRRTNPLIFTISAIGVGALAYYVTKEAMEKEESTNGDMMKEALLAELGNIDL</sequence>
<dbReference type="EMBL" id="JARTFS010000013">
    <property type="protein sequence ID" value="MED4403197.1"/>
    <property type="molecule type" value="Genomic_DNA"/>
</dbReference>
<gene>
    <name evidence="1" type="ORF">P9271_17955</name>
</gene>
<dbReference type="Proteomes" id="UP001342826">
    <property type="component" value="Unassembled WGS sequence"/>
</dbReference>
<reference evidence="1 2" key="1">
    <citation type="submission" date="2023-03" db="EMBL/GenBank/DDBJ databases">
        <title>Bacillus Genome Sequencing.</title>
        <authorList>
            <person name="Dunlap C."/>
        </authorList>
    </citation>
    <scope>NUCLEOTIDE SEQUENCE [LARGE SCALE GENOMIC DNA]</scope>
    <source>
        <strain evidence="1 2">NRS-1717</strain>
    </source>
</reference>
<keyword evidence="2" id="KW-1185">Reference proteome</keyword>
<protein>
    <submittedName>
        <fullName evidence="1">Uncharacterized protein</fullName>
    </submittedName>
</protein>
<accession>A0ABU6P1H0</accession>